<feature type="domain" description="Calcineurin-like phosphoesterase" evidence="3">
    <location>
        <begin position="1"/>
        <end position="133"/>
    </location>
</feature>
<evidence type="ECO:0000259" key="3">
    <source>
        <dbReference type="Pfam" id="PF12850"/>
    </source>
</evidence>
<comment type="similarity">
    <text evidence="1">Belongs to the metallophosphoesterase superfamily. YfcE family.</text>
</comment>
<dbReference type="SUPFAM" id="SSF56300">
    <property type="entry name" value="Metallo-dependent phosphatases"/>
    <property type="match status" value="1"/>
</dbReference>
<dbReference type="Pfam" id="PF12850">
    <property type="entry name" value="Metallophos_2"/>
    <property type="match status" value="1"/>
</dbReference>
<organism evidence="4 5">
    <name type="scientific">Methylorubrum extorquens</name>
    <name type="common">Methylobacterium dichloromethanicum</name>
    <name type="synonym">Methylobacterium extorquens</name>
    <dbReference type="NCBI Taxonomy" id="408"/>
    <lineage>
        <taxon>Bacteria</taxon>
        <taxon>Pseudomonadati</taxon>
        <taxon>Pseudomonadota</taxon>
        <taxon>Alphaproteobacteria</taxon>
        <taxon>Hyphomicrobiales</taxon>
        <taxon>Methylobacteriaceae</taxon>
        <taxon>Methylorubrum</taxon>
    </lineage>
</organism>
<dbReference type="InterPro" id="IPR029052">
    <property type="entry name" value="Metallo-depent_PP-like"/>
</dbReference>
<evidence type="ECO:0000256" key="1">
    <source>
        <dbReference type="ARBA" id="ARBA00008950"/>
    </source>
</evidence>
<evidence type="ECO:0000313" key="5">
    <source>
        <dbReference type="Proteomes" id="UP000180215"/>
    </source>
</evidence>
<comment type="caution">
    <text evidence="4">The sequence shown here is derived from an EMBL/GenBank/DDBJ whole genome shotgun (WGS) entry which is preliminary data.</text>
</comment>
<dbReference type="AlphaFoldDB" id="A0A1S1P2G5"/>
<evidence type="ECO:0000256" key="2">
    <source>
        <dbReference type="SAM" id="MobiDB-lite"/>
    </source>
</evidence>
<feature type="region of interest" description="Disordered" evidence="2">
    <location>
        <begin position="168"/>
        <end position="189"/>
    </location>
</feature>
<proteinExistence type="inferred from homology"/>
<dbReference type="Gene3D" id="3.60.21.10">
    <property type="match status" value="1"/>
</dbReference>
<reference evidence="4 5" key="1">
    <citation type="submission" date="2016-10" db="EMBL/GenBank/DDBJ databases">
        <title>Draft genome sequence of Methylobacterium extorquens CP3, a seed endophyte of Crotalaria pumila with plant growth-promoting and metal tolerance properties.</title>
        <authorList>
            <person name="Sanchez-Lopez A.S."/>
            <person name="Van Hamme J.D."/>
            <person name="Thijs S."/>
            <person name="Mcammond B.M."/>
            <person name="Stevens V."/>
            <person name="Gonzalez-Chavez M.D.C."/>
            <person name="Vangronsveld J."/>
        </authorList>
    </citation>
    <scope>NUCLEOTIDE SEQUENCE [LARGE SCALE GENOMIC DNA]</scope>
    <source>
        <strain evidence="4 5">CP3</strain>
    </source>
</reference>
<evidence type="ECO:0000313" key="4">
    <source>
        <dbReference type="EMBL" id="OHV15481.1"/>
    </source>
</evidence>
<protein>
    <submittedName>
        <fullName evidence="4">Metallophosphoesterase</fullName>
    </submittedName>
</protein>
<dbReference type="EMBL" id="MNAO01000263">
    <property type="protein sequence ID" value="OHV15481.1"/>
    <property type="molecule type" value="Genomic_DNA"/>
</dbReference>
<gene>
    <name evidence="4" type="ORF">BK022_18740</name>
</gene>
<dbReference type="Proteomes" id="UP000180215">
    <property type="component" value="Unassembled WGS sequence"/>
</dbReference>
<dbReference type="InterPro" id="IPR024654">
    <property type="entry name" value="Calcineurin-like_PHP_lpxH"/>
</dbReference>
<sequence>MTIFFTSDTHFGDPRILRIDRRPFPDLPAHDAALVETWNAVVGPDDTVWHLGDFALGPPPERIAALLGALSGHKHLIVGNNDGPATLSAPGWTSVAHYAETEVEGRRLVLCHYAFRTWNGLGRGAINLHGHSHGRLKPIPRQYDVGVDAQGLAPVTLGQILVSRRGRVSETARRNRAGPDLGRKASAEG</sequence>
<name>A0A1S1P2G5_METEX</name>
<accession>A0A1S1P2G5</accession>